<comment type="caution">
    <text evidence="2">The sequence shown here is derived from an EMBL/GenBank/DDBJ whole genome shotgun (WGS) entry which is preliminary data.</text>
</comment>
<evidence type="ECO:0000313" key="3">
    <source>
        <dbReference type="Proteomes" id="UP000186308"/>
    </source>
</evidence>
<organism evidence="2 3">
    <name type="scientific">Acidiphilium rubrum</name>
    <dbReference type="NCBI Taxonomy" id="526"/>
    <lineage>
        <taxon>Bacteria</taxon>
        <taxon>Pseudomonadati</taxon>
        <taxon>Pseudomonadota</taxon>
        <taxon>Alphaproteobacteria</taxon>
        <taxon>Acetobacterales</taxon>
        <taxon>Acidocellaceae</taxon>
        <taxon>Acidiphilium</taxon>
    </lineage>
</organism>
<reference evidence="2 3" key="1">
    <citation type="submission" date="2017-01" db="EMBL/GenBank/DDBJ databases">
        <authorList>
            <person name="Varghese N."/>
            <person name="Submissions S."/>
        </authorList>
    </citation>
    <scope>NUCLEOTIDE SEQUENCE [LARGE SCALE GENOMIC DNA]</scope>
    <source>
        <strain evidence="2 3">ATCC 35905</strain>
    </source>
</reference>
<dbReference type="EMBL" id="FTNE01000025">
    <property type="protein sequence ID" value="SIR34551.1"/>
    <property type="molecule type" value="Genomic_DNA"/>
</dbReference>
<keyword evidence="3" id="KW-1185">Reference proteome</keyword>
<accession>A0A8G2FHS9</accession>
<name>A0A8G2FHS9_ACIRU</name>
<feature type="region of interest" description="Disordered" evidence="1">
    <location>
        <begin position="64"/>
        <end position="91"/>
    </location>
</feature>
<protein>
    <submittedName>
        <fullName evidence="2">Uncharacterized protein</fullName>
    </submittedName>
</protein>
<proteinExistence type="predicted"/>
<gene>
    <name evidence="2" type="ORF">SAMN05421828_12556</name>
</gene>
<evidence type="ECO:0000313" key="2">
    <source>
        <dbReference type="EMBL" id="SIR34551.1"/>
    </source>
</evidence>
<dbReference type="Proteomes" id="UP000186308">
    <property type="component" value="Unassembled WGS sequence"/>
</dbReference>
<sequence length="159" mass="18045">MSETPGQPPYTVQCFAFVMDALCTVIAEKGRAAYIPAPLVHLIWTRLRNLVVRFLAAVARGPVPPRKPRPVAKPAPQAESTPEPNRPARRKRITLPRRESWLYRLLPETGFVRFTLQHLLSDPEFAGLLQANPALIRILTPLYSTHPVRLSITHKYLPW</sequence>
<dbReference type="RefSeq" id="WP_139334149.1">
    <property type="nucleotide sequence ID" value="NZ_FTNE01000025.1"/>
</dbReference>
<dbReference type="AlphaFoldDB" id="A0A8G2FHS9"/>
<evidence type="ECO:0000256" key="1">
    <source>
        <dbReference type="SAM" id="MobiDB-lite"/>
    </source>
</evidence>